<evidence type="ECO:0000256" key="2">
    <source>
        <dbReference type="ARBA" id="ARBA00022475"/>
    </source>
</evidence>
<keyword evidence="2" id="KW-1003">Cell membrane</keyword>
<accession>A0AAD2FGX0</accession>
<dbReference type="Gene3D" id="3.80.10.10">
    <property type="entry name" value="Ribonuclease Inhibitor"/>
    <property type="match status" value="3"/>
</dbReference>
<dbReference type="PANTHER" id="PTHR48054:SF47">
    <property type="entry name" value="OS06G0179800 PROTEIN"/>
    <property type="match status" value="1"/>
</dbReference>
<dbReference type="SUPFAM" id="SSF52058">
    <property type="entry name" value="L domain-like"/>
    <property type="match status" value="1"/>
</dbReference>
<dbReference type="PANTHER" id="PTHR48054">
    <property type="entry name" value="RECEPTOR KINASE-LIKE PROTEIN XA21"/>
    <property type="match status" value="1"/>
</dbReference>
<dbReference type="EMBL" id="CAKOGP040000668">
    <property type="protein sequence ID" value="CAJ1938004.1"/>
    <property type="molecule type" value="Genomic_DNA"/>
</dbReference>
<keyword evidence="4" id="KW-0677">Repeat</keyword>
<dbReference type="InterPro" id="IPR032675">
    <property type="entry name" value="LRR_dom_sf"/>
</dbReference>
<dbReference type="PROSITE" id="PS51450">
    <property type="entry name" value="LRR"/>
    <property type="match status" value="1"/>
</dbReference>
<dbReference type="AlphaFoldDB" id="A0AAD2FGX0"/>
<comment type="caution">
    <text evidence="6">The sequence shown here is derived from an EMBL/GenBank/DDBJ whole genome shotgun (WGS) entry which is preliminary data.</text>
</comment>
<dbReference type="Proteomes" id="UP001295423">
    <property type="component" value="Unassembled WGS sequence"/>
</dbReference>
<dbReference type="FunFam" id="3.80.10.10:FF:000383">
    <property type="entry name" value="Leucine-rich repeat receptor protein kinase EMS1"/>
    <property type="match status" value="1"/>
</dbReference>
<keyword evidence="2" id="KW-0472">Membrane</keyword>
<keyword evidence="5" id="KW-0732">Signal</keyword>
<dbReference type="InterPro" id="IPR001611">
    <property type="entry name" value="Leu-rich_rpt"/>
</dbReference>
<organism evidence="6 7">
    <name type="scientific">Cylindrotheca closterium</name>
    <dbReference type="NCBI Taxonomy" id="2856"/>
    <lineage>
        <taxon>Eukaryota</taxon>
        <taxon>Sar</taxon>
        <taxon>Stramenopiles</taxon>
        <taxon>Ochrophyta</taxon>
        <taxon>Bacillariophyta</taxon>
        <taxon>Bacillariophyceae</taxon>
        <taxon>Bacillariophycidae</taxon>
        <taxon>Bacillariales</taxon>
        <taxon>Bacillariaceae</taxon>
        <taxon>Cylindrotheca</taxon>
    </lineage>
</organism>
<feature type="signal peptide" evidence="5">
    <location>
        <begin position="1"/>
        <end position="22"/>
    </location>
</feature>
<evidence type="ECO:0000313" key="7">
    <source>
        <dbReference type="Proteomes" id="UP001295423"/>
    </source>
</evidence>
<gene>
    <name evidence="6" type="ORF">CYCCA115_LOCUS5926</name>
</gene>
<feature type="chain" id="PRO_5041965640" description="L domain-like protein" evidence="5">
    <location>
        <begin position="23"/>
        <end position="654"/>
    </location>
</feature>
<evidence type="ECO:0000256" key="1">
    <source>
        <dbReference type="ARBA" id="ARBA00004236"/>
    </source>
</evidence>
<evidence type="ECO:0000313" key="6">
    <source>
        <dbReference type="EMBL" id="CAJ1938004.1"/>
    </source>
</evidence>
<evidence type="ECO:0008006" key="8">
    <source>
        <dbReference type="Google" id="ProtNLM"/>
    </source>
</evidence>
<keyword evidence="3" id="KW-0433">Leucine-rich repeat</keyword>
<dbReference type="InterPro" id="IPR052592">
    <property type="entry name" value="LRR-RLK"/>
</dbReference>
<dbReference type="Pfam" id="PF13855">
    <property type="entry name" value="LRR_8"/>
    <property type="match status" value="1"/>
</dbReference>
<sequence length="654" mass="72399">MMISSKTVVLLLLLLSLSESSAKLGDGSKARRLESNERELSAYTDYKNRPTKQVEYVGSNPSQILEHCQGDCDSNDDCGLDLICYQRNAYEEVPGCNGGRTDGSNSDYCIKSSDWEISGTPRLQVVSHYPEEASLGRCEGDCDTDEDCADDLVCYQKNDCQYVAGCLGSFDDYSYTDYCVRKSDVNAGKLALDDTVVGDFNHQQLQLCQGDCDEYYDCAPGLICLHRHANEPVPGCIGAETHFRTDYCISPNNRGNSRKDVIESSLSGGSKYSDLNVYYQNEDDSSWDYYNELELYTQDTLDWLINVDLWVPPVEEEKPQELWRERYAMAALYFATEGDKWFDPRNYLSVDSVCTWSGISDEIEIDCNENGRVVRVIGRANGMLGSIPSAMQALTMLQRIDFYDNNIRGSIPSSLAELTHLTRIDLYENNLTGKIPEELASLTKLEQISLFDNALTGTLPEGISKWTNLRRFHISDNAISGSIPNIGGWSHLTYLELSNNRISGSLPNSIGNMHDLEILVLSNNRLTGTLPSSLPRSLGHLYLRSNNIGGSLPTELGLLSNVQTIDMAYNVITGSVPSSIGRLAWLYDLDLRGNKLSGSLPSELGNMGFLTDFDAGVNNLSGEVPPLGNRLTNCSLDSNSFSDTTNAEGICRLD</sequence>
<name>A0AAD2FGX0_9STRA</name>
<comment type="subcellular location">
    <subcellularLocation>
        <location evidence="1">Cell membrane</location>
    </subcellularLocation>
</comment>
<dbReference type="FunFam" id="3.80.10.10:FF:000041">
    <property type="entry name" value="LRR receptor-like serine/threonine-protein kinase ERECTA"/>
    <property type="match status" value="2"/>
</dbReference>
<evidence type="ECO:0000256" key="5">
    <source>
        <dbReference type="SAM" id="SignalP"/>
    </source>
</evidence>
<protein>
    <recommendedName>
        <fullName evidence="8">L domain-like protein</fullName>
    </recommendedName>
</protein>
<dbReference type="Pfam" id="PF00560">
    <property type="entry name" value="LRR_1"/>
    <property type="match status" value="4"/>
</dbReference>
<evidence type="ECO:0000256" key="3">
    <source>
        <dbReference type="ARBA" id="ARBA00022614"/>
    </source>
</evidence>
<keyword evidence="7" id="KW-1185">Reference proteome</keyword>
<reference evidence="6" key="1">
    <citation type="submission" date="2023-08" db="EMBL/GenBank/DDBJ databases">
        <authorList>
            <person name="Audoor S."/>
            <person name="Bilcke G."/>
        </authorList>
    </citation>
    <scope>NUCLEOTIDE SEQUENCE</scope>
</reference>
<evidence type="ECO:0000256" key="4">
    <source>
        <dbReference type="ARBA" id="ARBA00022737"/>
    </source>
</evidence>
<proteinExistence type="predicted"/>
<dbReference type="GO" id="GO:0005886">
    <property type="term" value="C:plasma membrane"/>
    <property type="evidence" value="ECO:0007669"/>
    <property type="project" value="UniProtKB-SubCell"/>
</dbReference>